<dbReference type="SMART" id="SM00471">
    <property type="entry name" value="HDc"/>
    <property type="match status" value="1"/>
</dbReference>
<dbReference type="PANTHER" id="PTHR21262">
    <property type="entry name" value="GUANOSINE-3',5'-BIS DIPHOSPHATE 3'-PYROPHOSPHOHYDROLASE"/>
    <property type="match status" value="1"/>
</dbReference>
<dbReference type="SUPFAM" id="SSF81271">
    <property type="entry name" value="TGS-like"/>
    <property type="match status" value="1"/>
</dbReference>
<sequence length="489" mass="55340">MSRIRTLEEIVEAMRSHEPADLALVERAYHFAEVAHHGQKRYSGDPYFLHVAEVAYTLAEMGMDTASIVAGLLHDTIEDANVSADDIEKEFGKEICALVDGVTKLGKLKYRGVERHVESLRKLFVSTAKDIRVIIIKLADRLHNVSTLKYVPKEKQRRIALETLEIYAPIANRLSIGKLKGQLEDYAFPFACPAEYEKTQAVIRDERHDSEKRLEKIYRAIQIELAKNGIVGVRGEYRIKRTYSLYKKLVKHDWEIGKVFDISAVRVIVPTIADCYRALGIIHSAWQPLPGRIKDYIAFPKPNGYQSLHTTIFTGDGAIAEVQLRTEEMNREAAFGVAAHFAYKEKLAHHAQKPLPNNLEWVKEVSQLQKNVTASVEYLESLKMDFFGDRVFIFTPKGDVVDLPQDSSPIDFAYAIHTDVGEHASGAKVNSKFVALNTKLQNGDIVEVITKKGAKPSKRWLDYARTAVAKKRIRSFLEQETGKSGKRNY</sequence>
<comment type="similarity">
    <text evidence="2">Belongs to the relA/spoT family.</text>
</comment>
<dbReference type="Pfam" id="PF04607">
    <property type="entry name" value="RelA_SpoT"/>
    <property type="match status" value="1"/>
</dbReference>
<dbReference type="InterPro" id="IPR003607">
    <property type="entry name" value="HD/PDEase_dom"/>
</dbReference>
<dbReference type="STRING" id="1798661.A3D65_01515"/>
<dbReference type="FunFam" id="3.10.20.30:FF:000002">
    <property type="entry name" value="GTP pyrophosphokinase (RelA/SpoT)"/>
    <property type="match status" value="1"/>
</dbReference>
<dbReference type="InterPro" id="IPR004095">
    <property type="entry name" value="TGS"/>
</dbReference>
<dbReference type="SUPFAM" id="SSF81301">
    <property type="entry name" value="Nucleotidyltransferase"/>
    <property type="match status" value="1"/>
</dbReference>
<dbReference type="AlphaFoldDB" id="A0A1G2D2R2"/>
<dbReference type="InterPro" id="IPR012675">
    <property type="entry name" value="Beta-grasp_dom_sf"/>
</dbReference>
<dbReference type="SUPFAM" id="SSF109604">
    <property type="entry name" value="HD-domain/PDEase-like"/>
    <property type="match status" value="1"/>
</dbReference>
<dbReference type="PROSITE" id="PS51880">
    <property type="entry name" value="TGS"/>
    <property type="match status" value="1"/>
</dbReference>
<dbReference type="NCBIfam" id="TIGR00691">
    <property type="entry name" value="spoT_relA"/>
    <property type="match status" value="1"/>
</dbReference>
<dbReference type="CDD" id="cd05399">
    <property type="entry name" value="NT_Rel-Spo_like"/>
    <property type="match status" value="1"/>
</dbReference>
<evidence type="ECO:0000256" key="2">
    <source>
        <dbReference type="RuleBase" id="RU003847"/>
    </source>
</evidence>
<dbReference type="CDD" id="cd01668">
    <property type="entry name" value="TGS_RSH"/>
    <property type="match status" value="1"/>
</dbReference>
<dbReference type="PANTHER" id="PTHR21262:SF31">
    <property type="entry name" value="GTP PYROPHOSPHOKINASE"/>
    <property type="match status" value="1"/>
</dbReference>
<dbReference type="Pfam" id="PF13328">
    <property type="entry name" value="HD_4"/>
    <property type="match status" value="1"/>
</dbReference>
<dbReference type="Gene3D" id="3.10.20.30">
    <property type="match status" value="1"/>
</dbReference>
<dbReference type="InterPro" id="IPR006674">
    <property type="entry name" value="HD_domain"/>
</dbReference>
<dbReference type="PROSITE" id="PS51831">
    <property type="entry name" value="HD"/>
    <property type="match status" value="1"/>
</dbReference>
<protein>
    <recommendedName>
        <fullName evidence="7">TGS domain-containing protein</fullName>
    </recommendedName>
</protein>
<comment type="caution">
    <text evidence="5">The sequence shown here is derived from an EMBL/GenBank/DDBJ whole genome shotgun (WGS) entry which is preliminary data.</text>
</comment>
<dbReference type="SMART" id="SM00954">
    <property type="entry name" value="RelA_SpoT"/>
    <property type="match status" value="1"/>
</dbReference>
<dbReference type="InterPro" id="IPR043519">
    <property type="entry name" value="NT_sf"/>
</dbReference>
<proteinExistence type="inferred from homology"/>
<dbReference type="FunFam" id="1.10.3210.10:FF:000001">
    <property type="entry name" value="GTP pyrophosphokinase RelA"/>
    <property type="match status" value="1"/>
</dbReference>
<evidence type="ECO:0000259" key="4">
    <source>
        <dbReference type="PROSITE" id="PS51880"/>
    </source>
</evidence>
<dbReference type="CDD" id="cd00077">
    <property type="entry name" value="HDc"/>
    <property type="match status" value="1"/>
</dbReference>
<evidence type="ECO:0008006" key="7">
    <source>
        <dbReference type="Google" id="ProtNLM"/>
    </source>
</evidence>
<dbReference type="Pfam" id="PF02824">
    <property type="entry name" value="TGS"/>
    <property type="match status" value="1"/>
</dbReference>
<dbReference type="InterPro" id="IPR004811">
    <property type="entry name" value="RelA/Spo_fam"/>
</dbReference>
<feature type="domain" description="TGS" evidence="4">
    <location>
        <begin position="389"/>
        <end position="450"/>
    </location>
</feature>
<comment type="pathway">
    <text evidence="1">Purine metabolism.</text>
</comment>
<evidence type="ECO:0000259" key="3">
    <source>
        <dbReference type="PROSITE" id="PS51831"/>
    </source>
</evidence>
<dbReference type="Proteomes" id="UP000177996">
    <property type="component" value="Unassembled WGS sequence"/>
</dbReference>
<dbReference type="GO" id="GO:0005886">
    <property type="term" value="C:plasma membrane"/>
    <property type="evidence" value="ECO:0007669"/>
    <property type="project" value="TreeGrafter"/>
</dbReference>
<name>A0A1G2D2R2_9BACT</name>
<feature type="domain" description="HD" evidence="3">
    <location>
        <begin position="47"/>
        <end position="145"/>
    </location>
</feature>
<dbReference type="InterPro" id="IPR007685">
    <property type="entry name" value="RelA_SpoT"/>
</dbReference>
<comment type="function">
    <text evidence="2">In eubacteria ppGpp (guanosine 3'-diphosphate 5'-diphosphate) is a mediator of the stringent response that coordinates a variety of cellular activities in response to changes in nutritional abundance.</text>
</comment>
<evidence type="ECO:0000256" key="1">
    <source>
        <dbReference type="ARBA" id="ARBA00025704"/>
    </source>
</evidence>
<dbReference type="EMBL" id="MHLL01000053">
    <property type="protein sequence ID" value="OGZ07762.1"/>
    <property type="molecule type" value="Genomic_DNA"/>
</dbReference>
<dbReference type="GO" id="GO:0015969">
    <property type="term" value="P:guanosine tetraphosphate metabolic process"/>
    <property type="evidence" value="ECO:0007669"/>
    <property type="project" value="InterPro"/>
</dbReference>
<organism evidence="5 6">
    <name type="scientific">Candidatus Lloydbacteria bacterium RIFCSPHIGHO2_02_FULL_50_13</name>
    <dbReference type="NCBI Taxonomy" id="1798661"/>
    <lineage>
        <taxon>Bacteria</taxon>
        <taxon>Candidatus Lloydiibacteriota</taxon>
    </lineage>
</organism>
<dbReference type="InterPro" id="IPR012676">
    <property type="entry name" value="TGS-like"/>
</dbReference>
<evidence type="ECO:0000313" key="6">
    <source>
        <dbReference type="Proteomes" id="UP000177996"/>
    </source>
</evidence>
<evidence type="ECO:0000313" key="5">
    <source>
        <dbReference type="EMBL" id="OGZ07762.1"/>
    </source>
</evidence>
<reference evidence="5 6" key="1">
    <citation type="journal article" date="2016" name="Nat. Commun.">
        <title>Thousands of microbial genomes shed light on interconnected biogeochemical processes in an aquifer system.</title>
        <authorList>
            <person name="Anantharaman K."/>
            <person name="Brown C.T."/>
            <person name="Hug L.A."/>
            <person name="Sharon I."/>
            <person name="Castelle C.J."/>
            <person name="Probst A.J."/>
            <person name="Thomas B.C."/>
            <person name="Singh A."/>
            <person name="Wilkins M.J."/>
            <person name="Karaoz U."/>
            <person name="Brodie E.L."/>
            <person name="Williams K.H."/>
            <person name="Hubbard S.S."/>
            <person name="Banfield J.F."/>
        </authorList>
    </citation>
    <scope>NUCLEOTIDE SEQUENCE [LARGE SCALE GENOMIC DNA]</scope>
</reference>
<dbReference type="Gene3D" id="1.10.3210.10">
    <property type="entry name" value="Hypothetical protein af1432"/>
    <property type="match status" value="1"/>
</dbReference>
<dbReference type="Gene3D" id="3.30.460.10">
    <property type="entry name" value="Beta Polymerase, domain 2"/>
    <property type="match status" value="1"/>
</dbReference>
<gene>
    <name evidence="5" type="ORF">A3D65_01515</name>
</gene>
<dbReference type="InterPro" id="IPR033655">
    <property type="entry name" value="TGS_RelA/SpoT"/>
</dbReference>
<accession>A0A1G2D2R2</accession>